<dbReference type="KEGG" id="hcu:MUN79_24030"/>
<name>A0A8T9Q292_9BACT</name>
<accession>A0A8T9Q292</accession>
<dbReference type="AlphaFoldDB" id="A0A8T9Q292"/>
<proteinExistence type="predicted"/>
<dbReference type="Gene3D" id="2.60.40.10">
    <property type="entry name" value="Immunoglobulins"/>
    <property type="match status" value="1"/>
</dbReference>
<dbReference type="RefSeq" id="WP_244675051.1">
    <property type="nucleotide sequence ID" value="NZ_CP095046.1"/>
</dbReference>
<evidence type="ECO:0000313" key="2">
    <source>
        <dbReference type="Proteomes" id="UP000831796"/>
    </source>
</evidence>
<dbReference type="EMBL" id="CP095046">
    <property type="protein sequence ID" value="UOQ71644.1"/>
    <property type="molecule type" value="Genomic_DNA"/>
</dbReference>
<dbReference type="InterPro" id="IPR013783">
    <property type="entry name" value="Ig-like_fold"/>
</dbReference>
<evidence type="ECO:0000313" key="1">
    <source>
        <dbReference type="EMBL" id="UOQ71644.1"/>
    </source>
</evidence>
<dbReference type="Proteomes" id="UP000831796">
    <property type="component" value="Chromosome"/>
</dbReference>
<protein>
    <recommendedName>
        <fullName evidence="3">CARDB domain-containing protein</fullName>
    </recommendedName>
</protein>
<sequence length="268" mass="29419">MKNTGKVNFRSEKLDITIVRSFDKVLSDNRADETETFSVNPPVAVGDTTYTFIRDNPLAPAKVFGNNTFTVILDGQNKIAELSETNNQAKYDFVFLQEGVTLLNPPEFALVAPTNVRLVGQTNDPAGPVRGFELELDTVPTFNSAVIQRTKINAALLADWRPKLPTLAGRDSVVWYWRMRFETPADGEANEWSTSSFRVVPGTTGGWSQSHHGQFKRDELTGLNVATPSGKWSFDPITQALTLQTKGGATARLLPISQATAFSSVPGR</sequence>
<keyword evidence="2" id="KW-1185">Reference proteome</keyword>
<reference evidence="1" key="1">
    <citation type="submission" date="2022-04" db="EMBL/GenBank/DDBJ databases">
        <title>Hymenobacter sp. isolated from the air.</title>
        <authorList>
            <person name="Won M."/>
            <person name="Lee C.-M."/>
            <person name="Woen H.-Y."/>
            <person name="Kwon S.-W."/>
        </authorList>
    </citation>
    <scope>NUCLEOTIDE SEQUENCE</scope>
    <source>
        <strain evidence="1">5116S-3</strain>
    </source>
</reference>
<evidence type="ECO:0008006" key="3">
    <source>
        <dbReference type="Google" id="ProtNLM"/>
    </source>
</evidence>
<gene>
    <name evidence="1" type="ORF">MUN79_24030</name>
</gene>
<organism evidence="1 2">
    <name type="scientific">Hymenobacter cellulosilyticus</name>
    <dbReference type="NCBI Taxonomy" id="2932248"/>
    <lineage>
        <taxon>Bacteria</taxon>
        <taxon>Pseudomonadati</taxon>
        <taxon>Bacteroidota</taxon>
        <taxon>Cytophagia</taxon>
        <taxon>Cytophagales</taxon>
        <taxon>Hymenobacteraceae</taxon>
        <taxon>Hymenobacter</taxon>
    </lineage>
</organism>